<comment type="caution">
    <text evidence="7">The sequence shown here is derived from an EMBL/GenBank/DDBJ whole genome shotgun (WGS) entry which is preliminary data.</text>
</comment>
<keyword evidence="6" id="KW-0472">Membrane</keyword>
<evidence type="ECO:0000256" key="2">
    <source>
        <dbReference type="ARBA" id="ARBA00023125"/>
    </source>
</evidence>
<proteinExistence type="predicted"/>
<protein>
    <submittedName>
        <fullName evidence="7">Uncharacterized protein</fullName>
    </submittedName>
</protein>
<keyword evidence="6" id="KW-1133">Transmembrane helix</keyword>
<feature type="region of interest" description="Disordered" evidence="5">
    <location>
        <begin position="120"/>
        <end position="154"/>
    </location>
</feature>
<keyword evidence="2" id="KW-0238">DNA-binding</keyword>
<feature type="transmembrane region" description="Helical" evidence="6">
    <location>
        <begin position="31"/>
        <end position="54"/>
    </location>
</feature>
<dbReference type="InterPro" id="IPR051381">
    <property type="entry name" value="CREB_ATF_subfamily"/>
</dbReference>
<reference evidence="7" key="1">
    <citation type="submission" date="2023-07" db="EMBL/GenBank/DDBJ databases">
        <authorList>
            <person name="Stuckert A."/>
        </authorList>
    </citation>
    <scope>NUCLEOTIDE SEQUENCE</scope>
</reference>
<evidence type="ECO:0000256" key="3">
    <source>
        <dbReference type="ARBA" id="ARBA00023163"/>
    </source>
</evidence>
<accession>A0ABN9M5N1</accession>
<gene>
    <name evidence="7" type="ORF">RIMI_LOCUS15587867</name>
</gene>
<sequence length="235" mass="25871">MSCIYGFFISLIQQLRNLQALLSQSGAKTSSSSTCVMVLALSFCLILFPSLYPFGLNIGQRDLRGVLHSRQLRGVPDAPSSGVVPTEKVVLERSPAGPSHEPPQLDLSHQELHLEPSLQGAQNDTPEIQDVGTAESKPSINSNSSSDVDTKELPAAKGPLDPVPTHFPDPPEALPLIQDKGVWLEKGRSVIISPLHSDEMYIERCFSPNILNSYFYTVIIFCRNDDKLYSWNVLK</sequence>
<evidence type="ECO:0000313" key="8">
    <source>
        <dbReference type="Proteomes" id="UP001176940"/>
    </source>
</evidence>
<keyword evidence="4" id="KW-0539">Nucleus</keyword>
<evidence type="ECO:0000256" key="4">
    <source>
        <dbReference type="ARBA" id="ARBA00023242"/>
    </source>
</evidence>
<evidence type="ECO:0000256" key="1">
    <source>
        <dbReference type="ARBA" id="ARBA00023015"/>
    </source>
</evidence>
<name>A0ABN9M5N1_9NEOB</name>
<keyword evidence="6" id="KW-0812">Transmembrane</keyword>
<evidence type="ECO:0000313" key="7">
    <source>
        <dbReference type="EMBL" id="CAJ0956537.1"/>
    </source>
</evidence>
<dbReference type="Proteomes" id="UP001176940">
    <property type="component" value="Unassembled WGS sequence"/>
</dbReference>
<feature type="compositionally biased region" description="Low complexity" evidence="5">
    <location>
        <begin position="136"/>
        <end position="146"/>
    </location>
</feature>
<keyword evidence="8" id="KW-1185">Reference proteome</keyword>
<dbReference type="EMBL" id="CAUEEQ010042137">
    <property type="protein sequence ID" value="CAJ0956537.1"/>
    <property type="molecule type" value="Genomic_DNA"/>
</dbReference>
<dbReference type="PANTHER" id="PTHR45996:SF4">
    <property type="entry name" value="CYCLIC AMP-RESPONSIVE ELEMENT-BINDING PROTEIN 3"/>
    <property type="match status" value="1"/>
</dbReference>
<dbReference type="PANTHER" id="PTHR45996">
    <property type="entry name" value="AGAP001464-PB"/>
    <property type="match status" value="1"/>
</dbReference>
<keyword evidence="1" id="KW-0805">Transcription regulation</keyword>
<organism evidence="7 8">
    <name type="scientific">Ranitomeya imitator</name>
    <name type="common">mimic poison frog</name>
    <dbReference type="NCBI Taxonomy" id="111125"/>
    <lineage>
        <taxon>Eukaryota</taxon>
        <taxon>Metazoa</taxon>
        <taxon>Chordata</taxon>
        <taxon>Craniata</taxon>
        <taxon>Vertebrata</taxon>
        <taxon>Euteleostomi</taxon>
        <taxon>Amphibia</taxon>
        <taxon>Batrachia</taxon>
        <taxon>Anura</taxon>
        <taxon>Neobatrachia</taxon>
        <taxon>Hyloidea</taxon>
        <taxon>Dendrobatidae</taxon>
        <taxon>Dendrobatinae</taxon>
        <taxon>Ranitomeya</taxon>
    </lineage>
</organism>
<evidence type="ECO:0000256" key="6">
    <source>
        <dbReference type="SAM" id="Phobius"/>
    </source>
</evidence>
<evidence type="ECO:0000256" key="5">
    <source>
        <dbReference type="SAM" id="MobiDB-lite"/>
    </source>
</evidence>
<keyword evidence="3" id="KW-0804">Transcription</keyword>